<keyword evidence="4" id="KW-1185">Reference proteome</keyword>
<dbReference type="Proteomes" id="UP000539111">
    <property type="component" value="Unassembled WGS sequence"/>
</dbReference>
<accession>A0A7Z0II42</accession>
<organism evidence="3 4">
    <name type="scientific">Spelaeicoccus albus</name>
    <dbReference type="NCBI Taxonomy" id="1280376"/>
    <lineage>
        <taxon>Bacteria</taxon>
        <taxon>Bacillati</taxon>
        <taxon>Actinomycetota</taxon>
        <taxon>Actinomycetes</taxon>
        <taxon>Micrococcales</taxon>
        <taxon>Brevibacteriaceae</taxon>
        <taxon>Spelaeicoccus</taxon>
    </lineage>
</organism>
<dbReference type="RefSeq" id="WP_179428534.1">
    <property type="nucleotide sequence ID" value="NZ_JACBZP010000001.1"/>
</dbReference>
<dbReference type="CDD" id="cd00293">
    <property type="entry name" value="USP-like"/>
    <property type="match status" value="1"/>
</dbReference>
<reference evidence="3 4" key="1">
    <citation type="submission" date="2020-07" db="EMBL/GenBank/DDBJ databases">
        <title>Sequencing the genomes of 1000 actinobacteria strains.</title>
        <authorList>
            <person name="Klenk H.-P."/>
        </authorList>
    </citation>
    <scope>NUCLEOTIDE SEQUENCE [LARGE SCALE GENOMIC DNA]</scope>
    <source>
        <strain evidence="3 4">DSM 26341</strain>
    </source>
</reference>
<protein>
    <submittedName>
        <fullName evidence="3">Nucleotide-binding universal stress UspA family protein</fullName>
    </submittedName>
</protein>
<comment type="similarity">
    <text evidence="1">Belongs to the universal stress protein A family.</text>
</comment>
<dbReference type="PRINTS" id="PR01438">
    <property type="entry name" value="UNVRSLSTRESS"/>
</dbReference>
<proteinExistence type="inferred from homology"/>
<dbReference type="Pfam" id="PF00582">
    <property type="entry name" value="Usp"/>
    <property type="match status" value="1"/>
</dbReference>
<sequence>MSIVVGYLATPEGEAALQYAVREANQRSSDLTIVPTGESTEFPTADHLELLGGLDYEITGPPPDGDAAELMIDTAAQRGAEMIIIGLRKRNPVGKLILGSNAQRILLDAGCPVLTVKPDTAD</sequence>
<dbReference type="SUPFAM" id="SSF52402">
    <property type="entry name" value="Adenine nucleotide alpha hydrolases-like"/>
    <property type="match status" value="1"/>
</dbReference>
<dbReference type="InterPro" id="IPR006015">
    <property type="entry name" value="Universal_stress_UspA"/>
</dbReference>
<comment type="caution">
    <text evidence="3">The sequence shown here is derived from an EMBL/GenBank/DDBJ whole genome shotgun (WGS) entry which is preliminary data.</text>
</comment>
<gene>
    <name evidence="3" type="ORF">BJY26_002456</name>
</gene>
<dbReference type="InterPro" id="IPR014729">
    <property type="entry name" value="Rossmann-like_a/b/a_fold"/>
</dbReference>
<evidence type="ECO:0000259" key="2">
    <source>
        <dbReference type="Pfam" id="PF00582"/>
    </source>
</evidence>
<dbReference type="EMBL" id="JACBZP010000001">
    <property type="protein sequence ID" value="NYI68150.1"/>
    <property type="molecule type" value="Genomic_DNA"/>
</dbReference>
<dbReference type="Gene3D" id="3.40.50.620">
    <property type="entry name" value="HUPs"/>
    <property type="match status" value="1"/>
</dbReference>
<dbReference type="InterPro" id="IPR006016">
    <property type="entry name" value="UspA"/>
</dbReference>
<evidence type="ECO:0000256" key="1">
    <source>
        <dbReference type="ARBA" id="ARBA00008791"/>
    </source>
</evidence>
<feature type="domain" description="UspA" evidence="2">
    <location>
        <begin position="65"/>
        <end position="117"/>
    </location>
</feature>
<evidence type="ECO:0000313" key="4">
    <source>
        <dbReference type="Proteomes" id="UP000539111"/>
    </source>
</evidence>
<name>A0A7Z0II42_9MICO</name>
<evidence type="ECO:0000313" key="3">
    <source>
        <dbReference type="EMBL" id="NYI68150.1"/>
    </source>
</evidence>
<dbReference type="AlphaFoldDB" id="A0A7Z0II42"/>